<feature type="transmembrane region" description="Helical" evidence="7">
    <location>
        <begin position="511"/>
        <end position="534"/>
    </location>
</feature>
<comment type="function">
    <text evidence="6">Reversible hydration of carbon dioxide.</text>
</comment>
<dbReference type="SMART" id="SM01057">
    <property type="entry name" value="Carb_anhydrase"/>
    <property type="match status" value="1"/>
</dbReference>
<name>A0AAD9QSP5_ACRCE</name>
<evidence type="ECO:0000313" key="9">
    <source>
        <dbReference type="EMBL" id="KAK2566670.1"/>
    </source>
</evidence>
<dbReference type="InterPro" id="IPR001148">
    <property type="entry name" value="CA_dom"/>
</dbReference>
<keyword evidence="7" id="KW-0472">Membrane</keyword>
<keyword evidence="10" id="KW-1185">Reference proteome</keyword>
<dbReference type="GO" id="GO:0005737">
    <property type="term" value="C:cytoplasm"/>
    <property type="evidence" value="ECO:0007669"/>
    <property type="project" value="TreeGrafter"/>
</dbReference>
<dbReference type="Pfam" id="PF00194">
    <property type="entry name" value="Carb_anhydrase"/>
    <property type="match status" value="1"/>
</dbReference>
<dbReference type="AlphaFoldDB" id="A0AAD9QSP5"/>
<comment type="catalytic activity">
    <reaction evidence="6">
        <text>hydrogencarbonate + H(+) = CO2 + H2O</text>
        <dbReference type="Rhea" id="RHEA:10748"/>
        <dbReference type="ChEBI" id="CHEBI:15377"/>
        <dbReference type="ChEBI" id="CHEBI:15378"/>
        <dbReference type="ChEBI" id="CHEBI:16526"/>
        <dbReference type="ChEBI" id="CHEBI:17544"/>
        <dbReference type="EC" id="4.2.1.1"/>
    </reaction>
</comment>
<dbReference type="EC" id="4.2.1.1" evidence="2 6"/>
<evidence type="ECO:0000256" key="4">
    <source>
        <dbReference type="ARBA" id="ARBA00022833"/>
    </source>
</evidence>
<keyword evidence="7" id="KW-0812">Transmembrane</keyword>
<sequence>MELLHFIPRFLVVTAFFYVMAQSAGDWSYRKPEDPSTWKTHFEHCAGKKQSPINILPKETVFHAELKDLAVDFERNVSAELQNNGHTVQATFKTGKSNISGGYLPSQFRAVQMHFHWGSVDSRGSEHQISGRKYPMEIHIVHFNVEKYPNISAALKKPDGLAVLGILVEIGDTKENPVIKPIVDAFNKTQYKGEKAFIEFLEPLKFLPEDIQQYYTYKGSLTTPGCYESVQWFVFKDSFKISPSQLERFRQLSEGSKQHTKSFHLVDNFRPVQPLNGRDVTRSFQRPSSPCSKVSDTLMECSVLIGNKVVFYAAEVNMCTLPATVTLQVSQPDIGYKFNKMIYSDIHSTIKHANPLSSGIQKEVISADFEEKACQLGSCQKTKCNKLWCSGKAFGFTKQDLLYIGFSSTFKDLSTSSPSVHVNFYRNESLKWHLAESATFVNNAERKVHLLGNLVQASSSAKHKRGTLQSSQWEYLLMVPANGLYYRILKAEITLDCVKPEPARLSSSGKIAIAVSVVSMILILAGITMALLYCRRKQYTTNDPELVNNMEDYDDNVL</sequence>
<evidence type="ECO:0000256" key="6">
    <source>
        <dbReference type="RuleBase" id="RU367011"/>
    </source>
</evidence>
<dbReference type="GO" id="GO:0008270">
    <property type="term" value="F:zinc ion binding"/>
    <property type="evidence" value="ECO:0007669"/>
    <property type="project" value="UniProtKB-UniRule"/>
</dbReference>
<proteinExistence type="inferred from homology"/>
<comment type="cofactor">
    <cofactor evidence="6">
        <name>Zn(2+)</name>
        <dbReference type="ChEBI" id="CHEBI:29105"/>
    </cofactor>
</comment>
<keyword evidence="3 6" id="KW-0479">Metal-binding</keyword>
<comment type="caution">
    <text evidence="9">The sequence shown here is derived from an EMBL/GenBank/DDBJ whole genome shotgun (WGS) entry which is preliminary data.</text>
</comment>
<evidence type="ECO:0000259" key="8">
    <source>
        <dbReference type="PROSITE" id="PS51144"/>
    </source>
</evidence>
<dbReference type="GO" id="GO:0004089">
    <property type="term" value="F:carbonate dehydratase activity"/>
    <property type="evidence" value="ECO:0007669"/>
    <property type="project" value="UniProtKB-UniRule"/>
</dbReference>
<keyword evidence="4 6" id="KW-0862">Zinc</keyword>
<dbReference type="InterPro" id="IPR018338">
    <property type="entry name" value="Carbonic_anhydrase_a-class_CS"/>
</dbReference>
<keyword evidence="7" id="KW-1133">Transmembrane helix</keyword>
<organism evidence="9 10">
    <name type="scientific">Acropora cervicornis</name>
    <name type="common">Staghorn coral</name>
    <dbReference type="NCBI Taxonomy" id="6130"/>
    <lineage>
        <taxon>Eukaryota</taxon>
        <taxon>Metazoa</taxon>
        <taxon>Cnidaria</taxon>
        <taxon>Anthozoa</taxon>
        <taxon>Hexacorallia</taxon>
        <taxon>Scleractinia</taxon>
        <taxon>Astrocoeniina</taxon>
        <taxon>Acroporidae</taxon>
        <taxon>Acropora</taxon>
    </lineage>
</organism>
<keyword evidence="6" id="KW-0732">Signal</keyword>
<evidence type="ECO:0000256" key="2">
    <source>
        <dbReference type="ARBA" id="ARBA00012925"/>
    </source>
</evidence>
<keyword evidence="5" id="KW-0325">Glycoprotein</keyword>
<evidence type="ECO:0000256" key="7">
    <source>
        <dbReference type="SAM" id="Phobius"/>
    </source>
</evidence>
<dbReference type="FunFam" id="3.10.200.10:FF:000003">
    <property type="entry name" value="Carbonic anhydrase 12"/>
    <property type="match status" value="1"/>
</dbReference>
<feature type="signal peptide" evidence="6">
    <location>
        <begin position="1"/>
        <end position="25"/>
    </location>
</feature>
<feature type="chain" id="PRO_5041774588" description="Carbonic anhydrase" evidence="6">
    <location>
        <begin position="26"/>
        <end position="558"/>
    </location>
</feature>
<evidence type="ECO:0000313" key="10">
    <source>
        <dbReference type="Proteomes" id="UP001249851"/>
    </source>
</evidence>
<dbReference type="PROSITE" id="PS51144">
    <property type="entry name" value="ALPHA_CA_2"/>
    <property type="match status" value="1"/>
</dbReference>
<dbReference type="Gene3D" id="3.10.200.10">
    <property type="entry name" value="Alpha carbonic anhydrase"/>
    <property type="match status" value="1"/>
</dbReference>
<dbReference type="Proteomes" id="UP001249851">
    <property type="component" value="Unassembled WGS sequence"/>
</dbReference>
<comment type="similarity">
    <text evidence="1 6">Belongs to the alpha-carbonic anhydrase family.</text>
</comment>
<dbReference type="EMBL" id="JARQWQ010000016">
    <property type="protein sequence ID" value="KAK2566670.1"/>
    <property type="molecule type" value="Genomic_DNA"/>
</dbReference>
<evidence type="ECO:0000256" key="1">
    <source>
        <dbReference type="ARBA" id="ARBA00010718"/>
    </source>
</evidence>
<feature type="domain" description="Alpha-carbonic anhydrase" evidence="8">
    <location>
        <begin position="25"/>
        <end position="284"/>
    </location>
</feature>
<dbReference type="CDD" id="cd00326">
    <property type="entry name" value="alpha_CA"/>
    <property type="match status" value="1"/>
</dbReference>
<dbReference type="PANTHER" id="PTHR18952:SF124">
    <property type="entry name" value="CARBONIC ANHYDRASE 7"/>
    <property type="match status" value="1"/>
</dbReference>
<dbReference type="InterPro" id="IPR036398">
    <property type="entry name" value="CA_dom_sf"/>
</dbReference>
<evidence type="ECO:0000256" key="5">
    <source>
        <dbReference type="ARBA" id="ARBA00023180"/>
    </source>
</evidence>
<keyword evidence="6" id="KW-0456">Lyase</keyword>
<dbReference type="PANTHER" id="PTHR18952">
    <property type="entry name" value="CARBONIC ANHYDRASE"/>
    <property type="match status" value="1"/>
</dbReference>
<gene>
    <name evidence="9" type="ORF">P5673_009336</name>
</gene>
<dbReference type="SUPFAM" id="SSF51069">
    <property type="entry name" value="Carbonic anhydrase"/>
    <property type="match status" value="1"/>
</dbReference>
<dbReference type="PROSITE" id="PS00162">
    <property type="entry name" value="ALPHA_CA_1"/>
    <property type="match status" value="1"/>
</dbReference>
<accession>A0AAD9QSP5</accession>
<protein>
    <recommendedName>
        <fullName evidence="2 6">Carbonic anhydrase</fullName>
        <ecNumber evidence="2 6">4.2.1.1</ecNumber>
    </recommendedName>
</protein>
<reference evidence="9" key="1">
    <citation type="journal article" date="2023" name="G3 (Bethesda)">
        <title>Whole genome assembly and annotation of the endangered Caribbean coral Acropora cervicornis.</title>
        <authorList>
            <person name="Selwyn J.D."/>
            <person name="Vollmer S.V."/>
        </authorList>
    </citation>
    <scope>NUCLEOTIDE SEQUENCE</scope>
    <source>
        <strain evidence="9">K2</strain>
    </source>
</reference>
<evidence type="ECO:0000256" key="3">
    <source>
        <dbReference type="ARBA" id="ARBA00022723"/>
    </source>
</evidence>
<dbReference type="InterPro" id="IPR023561">
    <property type="entry name" value="Carbonic_anhydrase_a-class"/>
</dbReference>
<reference evidence="9" key="2">
    <citation type="journal article" date="2023" name="Science">
        <title>Genomic signatures of disease resistance in endangered staghorn corals.</title>
        <authorList>
            <person name="Vollmer S.V."/>
            <person name="Selwyn J.D."/>
            <person name="Despard B.A."/>
            <person name="Roesel C.L."/>
        </authorList>
    </citation>
    <scope>NUCLEOTIDE SEQUENCE</scope>
    <source>
        <strain evidence="9">K2</strain>
    </source>
</reference>